<comment type="caution">
    <text evidence="9">The sequence shown here is derived from an EMBL/GenBank/DDBJ whole genome shotgun (WGS) entry which is preliminary data.</text>
</comment>
<evidence type="ECO:0000259" key="8">
    <source>
        <dbReference type="Pfam" id="PF20255"/>
    </source>
</evidence>
<dbReference type="GO" id="GO:0004843">
    <property type="term" value="F:cysteine-type deubiquitinase activity"/>
    <property type="evidence" value="ECO:0007669"/>
    <property type="project" value="UniProtKB-EC"/>
</dbReference>
<sequence>METRNAIDGVVNEERLFEALMRMCKEDSPAVVPLYISAQNAGILFRKNSNQIQLEAFELAPCNSAAMKPDILLCMSAKISRRLLKLNPTEQDPGITFIQQTLQRTRYYLEQKWTRIQALDGRRLDLDRLKALEFENDVSLSLPELDDFISGISERSPGNHSLEFSPSSNLLQLSYSSLLTNDLFATSPYMAYNLTAFEHWVASDLSAWLVGKLEYPGTCAALKAIMEGYHTAAKKVYSDNPEASSIMILTLIELWIACDNSAVSLFPMLRDYDPGVQLGPLQSLNLPSKEHLVRLRNVETYLGSRQAAVCLGDQGSIFRDYGTPNCFSVRFYNESSKHKNLRHRIEADANEERRQRCLELLQKQNRQLRSPAVDFKKSLTSLVVLQAIYQAGPRDNEDFRRASHSILANGVFPGTLLSAVDEAIGRIEKNWESYEALGIFTCIVARQLSLSAQADTTATALMVLSKLRNLGFSWLELLREKRDSTEDEAQRREFAEKIVAIALICSGTFDVDEQHLESILVDTEQASILIQCGIMINELYLDSQKSRYPLLSIHYRRWQRLSYRAYPVLARKVTGIDATTCLDTAMKVCWPDYRRMGRWDTITGQTDEWVVSNTDSHSGQSLRVHFNLLTGQLLVGGLPLSRLPDSYEQHDSYREIFGGIVLEIMPSSVAGFQFSAKQCYSGYSLHFGLDDPDMLVRAFKDDIVFDLIPKRIFHGKLPHTFSEDFVHWYDTAANTVEFRSSRQPWESAAYPWKLVRDGSRWKLSKREITLVNPFSPTGDELASILAPLQSQLRINITLAENGQFLEVELPRLKLAFSLEKGGSALLSRQFRGLEVDNNQSIGTLIGLKGKLVLRDPSKDRELKNEGHTNWDPMKYPDSLLLEVESDIMIREVQERIAAKMR</sequence>
<evidence type="ECO:0000256" key="1">
    <source>
        <dbReference type="ARBA" id="ARBA00000707"/>
    </source>
</evidence>
<dbReference type="Pfam" id="PF20255">
    <property type="entry name" value="DUF6606"/>
    <property type="match status" value="1"/>
</dbReference>
<dbReference type="InterPro" id="IPR046541">
    <property type="entry name" value="DUF6606"/>
</dbReference>
<dbReference type="PANTHER" id="PTHR13367">
    <property type="entry name" value="UBIQUITIN THIOESTERASE"/>
    <property type="match status" value="1"/>
</dbReference>
<feature type="domain" description="DUF6606" evidence="8">
    <location>
        <begin position="4"/>
        <end position="68"/>
    </location>
</feature>
<evidence type="ECO:0000313" key="10">
    <source>
        <dbReference type="Proteomes" id="UP001320245"/>
    </source>
</evidence>
<name>A0AAN9UET0_9PEZI</name>
<accession>A0AAN9UET0</accession>
<reference evidence="9 10" key="1">
    <citation type="journal article" date="2023" name="PLoS ONE">
        <title>Cytospora paraplurivora sp. nov. isolated from orchards with fruit tree decline syndrome in Ontario, Canada.</title>
        <authorList>
            <person name="Ilyukhin E."/>
            <person name="Nguyen H.D.T."/>
            <person name="Castle A.J."/>
            <person name="Ellouze W."/>
        </authorList>
    </citation>
    <scope>NUCLEOTIDE SEQUENCE [LARGE SCALE GENOMIC DNA]</scope>
    <source>
        <strain evidence="9 10">FDS-564</strain>
    </source>
</reference>
<protein>
    <recommendedName>
        <fullName evidence="2">ubiquitinyl hydrolase 1</fullName>
        <ecNumber evidence="2">3.4.19.12</ecNumber>
    </recommendedName>
</protein>
<keyword evidence="4" id="KW-0833">Ubl conjugation pathway</keyword>
<dbReference type="Proteomes" id="UP001320245">
    <property type="component" value="Unassembled WGS sequence"/>
</dbReference>
<evidence type="ECO:0000313" key="9">
    <source>
        <dbReference type="EMBL" id="KAK7740938.1"/>
    </source>
</evidence>
<proteinExistence type="predicted"/>
<evidence type="ECO:0000259" key="7">
    <source>
        <dbReference type="Pfam" id="PF12340"/>
    </source>
</evidence>
<keyword evidence="6" id="KW-0788">Thiol protease</keyword>
<dbReference type="InterPro" id="IPR051346">
    <property type="entry name" value="OTU_Deubiquitinase"/>
</dbReference>
<gene>
    <name evidence="9" type="ORF">SLS53_005001</name>
</gene>
<dbReference type="AlphaFoldDB" id="A0AAN9UET0"/>
<evidence type="ECO:0000256" key="5">
    <source>
        <dbReference type="ARBA" id="ARBA00022801"/>
    </source>
</evidence>
<comment type="catalytic activity">
    <reaction evidence="1">
        <text>Thiol-dependent hydrolysis of ester, thioester, amide, peptide and isopeptide bonds formed by the C-terminal Gly of ubiquitin (a 76-residue protein attached to proteins as an intracellular targeting signal).</text>
        <dbReference type="EC" id="3.4.19.12"/>
    </reaction>
</comment>
<dbReference type="EMBL" id="JAJSPL020000018">
    <property type="protein sequence ID" value="KAK7740938.1"/>
    <property type="molecule type" value="Genomic_DNA"/>
</dbReference>
<keyword evidence="10" id="KW-1185">Reference proteome</keyword>
<feature type="domain" description="DUF3638" evidence="7">
    <location>
        <begin position="867"/>
        <end position="901"/>
    </location>
</feature>
<evidence type="ECO:0000256" key="3">
    <source>
        <dbReference type="ARBA" id="ARBA00022670"/>
    </source>
</evidence>
<dbReference type="InterPro" id="IPR022099">
    <property type="entry name" value="DUF3638"/>
</dbReference>
<organism evidence="9 10">
    <name type="scientific">Cytospora paraplurivora</name>
    <dbReference type="NCBI Taxonomy" id="2898453"/>
    <lineage>
        <taxon>Eukaryota</taxon>
        <taxon>Fungi</taxon>
        <taxon>Dikarya</taxon>
        <taxon>Ascomycota</taxon>
        <taxon>Pezizomycotina</taxon>
        <taxon>Sordariomycetes</taxon>
        <taxon>Sordariomycetidae</taxon>
        <taxon>Diaporthales</taxon>
        <taxon>Cytosporaceae</taxon>
        <taxon>Cytospora</taxon>
    </lineage>
</organism>
<evidence type="ECO:0000256" key="4">
    <source>
        <dbReference type="ARBA" id="ARBA00022786"/>
    </source>
</evidence>
<keyword evidence="5" id="KW-0378">Hydrolase</keyword>
<dbReference type="EC" id="3.4.19.12" evidence="2"/>
<keyword evidence="3" id="KW-0645">Protease</keyword>
<dbReference type="PANTHER" id="PTHR13367:SF34">
    <property type="match status" value="1"/>
</dbReference>
<evidence type="ECO:0000256" key="6">
    <source>
        <dbReference type="ARBA" id="ARBA00022807"/>
    </source>
</evidence>
<dbReference type="GO" id="GO:0006508">
    <property type="term" value="P:proteolysis"/>
    <property type="evidence" value="ECO:0007669"/>
    <property type="project" value="UniProtKB-KW"/>
</dbReference>
<evidence type="ECO:0000256" key="2">
    <source>
        <dbReference type="ARBA" id="ARBA00012759"/>
    </source>
</evidence>
<dbReference type="Pfam" id="PF12340">
    <property type="entry name" value="DUF3638"/>
    <property type="match status" value="1"/>
</dbReference>